<evidence type="ECO:0000313" key="2">
    <source>
        <dbReference type="EMBL" id="KAK4439411.1"/>
    </source>
</evidence>
<feature type="compositionally biased region" description="Polar residues" evidence="1">
    <location>
        <begin position="15"/>
        <end position="26"/>
    </location>
</feature>
<proteinExistence type="predicted"/>
<dbReference type="EMBL" id="JACGWO010000001">
    <property type="protein sequence ID" value="KAK4439411.1"/>
    <property type="molecule type" value="Genomic_DNA"/>
</dbReference>
<reference evidence="2" key="1">
    <citation type="submission" date="2020-06" db="EMBL/GenBank/DDBJ databases">
        <authorList>
            <person name="Li T."/>
            <person name="Hu X."/>
            <person name="Zhang T."/>
            <person name="Song X."/>
            <person name="Zhang H."/>
            <person name="Dai N."/>
            <person name="Sheng W."/>
            <person name="Hou X."/>
            <person name="Wei L."/>
        </authorList>
    </citation>
    <scope>NUCLEOTIDE SEQUENCE</scope>
    <source>
        <strain evidence="2">3651</strain>
        <tissue evidence="2">Leaf</tissue>
    </source>
</reference>
<evidence type="ECO:0000313" key="3">
    <source>
        <dbReference type="Proteomes" id="UP001293254"/>
    </source>
</evidence>
<keyword evidence="3" id="KW-1185">Reference proteome</keyword>
<dbReference type="Proteomes" id="UP001293254">
    <property type="component" value="Unassembled WGS sequence"/>
</dbReference>
<name>A0AAE1Z122_9LAMI</name>
<organism evidence="2 3">
    <name type="scientific">Sesamum alatum</name>
    <dbReference type="NCBI Taxonomy" id="300844"/>
    <lineage>
        <taxon>Eukaryota</taxon>
        <taxon>Viridiplantae</taxon>
        <taxon>Streptophyta</taxon>
        <taxon>Embryophyta</taxon>
        <taxon>Tracheophyta</taxon>
        <taxon>Spermatophyta</taxon>
        <taxon>Magnoliopsida</taxon>
        <taxon>eudicotyledons</taxon>
        <taxon>Gunneridae</taxon>
        <taxon>Pentapetalae</taxon>
        <taxon>asterids</taxon>
        <taxon>lamiids</taxon>
        <taxon>Lamiales</taxon>
        <taxon>Pedaliaceae</taxon>
        <taxon>Sesamum</taxon>
    </lineage>
</organism>
<protein>
    <submittedName>
        <fullName evidence="2">Uncharacterized protein</fullName>
    </submittedName>
</protein>
<dbReference type="AlphaFoldDB" id="A0AAE1Z122"/>
<evidence type="ECO:0000256" key="1">
    <source>
        <dbReference type="SAM" id="MobiDB-lite"/>
    </source>
</evidence>
<comment type="caution">
    <text evidence="2">The sequence shown here is derived from an EMBL/GenBank/DDBJ whole genome shotgun (WGS) entry which is preliminary data.</text>
</comment>
<feature type="region of interest" description="Disordered" evidence="1">
    <location>
        <begin position="1"/>
        <end position="26"/>
    </location>
</feature>
<sequence>MGQRLCCLRPPSTHTPPKNVSQTTSSVTTLEDCLMSSPALGSGEIQVFKPTGKRVYPSSPDMDSSSMFYTPRMSFSSSSSSGKLEKIDELCMRKQLKKKVRFKEADIMIFYSPSETFDDDDQ</sequence>
<gene>
    <name evidence="2" type="ORF">Salat_0276000</name>
</gene>
<accession>A0AAE1Z122</accession>
<reference evidence="2" key="2">
    <citation type="journal article" date="2024" name="Plant">
        <title>Genomic evolution and insights into agronomic trait innovations of Sesamum species.</title>
        <authorList>
            <person name="Miao H."/>
            <person name="Wang L."/>
            <person name="Qu L."/>
            <person name="Liu H."/>
            <person name="Sun Y."/>
            <person name="Le M."/>
            <person name="Wang Q."/>
            <person name="Wei S."/>
            <person name="Zheng Y."/>
            <person name="Lin W."/>
            <person name="Duan Y."/>
            <person name="Cao H."/>
            <person name="Xiong S."/>
            <person name="Wang X."/>
            <person name="Wei L."/>
            <person name="Li C."/>
            <person name="Ma Q."/>
            <person name="Ju M."/>
            <person name="Zhao R."/>
            <person name="Li G."/>
            <person name="Mu C."/>
            <person name="Tian Q."/>
            <person name="Mei H."/>
            <person name="Zhang T."/>
            <person name="Gao T."/>
            <person name="Zhang H."/>
        </authorList>
    </citation>
    <scope>NUCLEOTIDE SEQUENCE</scope>
    <source>
        <strain evidence="2">3651</strain>
    </source>
</reference>